<proteinExistence type="predicted"/>
<dbReference type="eggNOG" id="KOG2342">
    <property type="taxonomic scope" value="Eukaryota"/>
</dbReference>
<dbReference type="EMBL" id="KB870805">
    <property type="protein sequence ID" value="EOA39147.1"/>
    <property type="molecule type" value="Genomic_DNA"/>
</dbReference>
<dbReference type="PANTHER" id="PTHR17985">
    <property type="entry name" value="SER/THR-RICH PROTEIN T10 IN DGCR REGION"/>
    <property type="match status" value="1"/>
</dbReference>
<evidence type="ECO:0000313" key="2">
    <source>
        <dbReference type="Proteomes" id="UP000029121"/>
    </source>
</evidence>
<dbReference type="InterPro" id="IPR008551">
    <property type="entry name" value="TANGO2"/>
</dbReference>
<dbReference type="STRING" id="81985.R0GT74"/>
<name>R0GT74_9BRAS</name>
<organism evidence="1 2">
    <name type="scientific">Capsella rubella</name>
    <dbReference type="NCBI Taxonomy" id="81985"/>
    <lineage>
        <taxon>Eukaryota</taxon>
        <taxon>Viridiplantae</taxon>
        <taxon>Streptophyta</taxon>
        <taxon>Embryophyta</taxon>
        <taxon>Tracheophyta</taxon>
        <taxon>Spermatophyta</taxon>
        <taxon>Magnoliopsida</taxon>
        <taxon>eudicotyledons</taxon>
        <taxon>Gunneridae</taxon>
        <taxon>Pentapetalae</taxon>
        <taxon>rosids</taxon>
        <taxon>malvids</taxon>
        <taxon>Brassicales</taxon>
        <taxon>Brassicaceae</taxon>
        <taxon>Camelineae</taxon>
        <taxon>Capsella</taxon>
    </lineage>
</organism>
<dbReference type="OrthoDB" id="191601at2759"/>
<protein>
    <submittedName>
        <fullName evidence="1">Uncharacterized protein</fullName>
    </submittedName>
</protein>
<evidence type="ECO:0000313" key="1">
    <source>
        <dbReference type="EMBL" id="EOA39147.1"/>
    </source>
</evidence>
<keyword evidence="2" id="KW-1185">Reference proteome</keyword>
<dbReference type="AlphaFoldDB" id="R0GT74"/>
<dbReference type="Pfam" id="PF05742">
    <property type="entry name" value="TANGO2"/>
    <property type="match status" value="1"/>
</dbReference>
<accession>R0GT74</accession>
<dbReference type="PANTHER" id="PTHR17985:SF8">
    <property type="entry name" value="TRANSPORT AND GOLGI ORGANIZATION PROTEIN 2 HOMOLOG"/>
    <property type="match status" value="1"/>
</dbReference>
<dbReference type="Proteomes" id="UP000029121">
    <property type="component" value="Unassembled WGS sequence"/>
</dbReference>
<dbReference type="KEGG" id="crb:17899659"/>
<gene>
    <name evidence="1" type="ORF">CARUB_v10012084mg</name>
</gene>
<sequence length="253" mass="29002">MGAVAFQWGEEYNKLTLLMNRDNWESRVIKPAGWLWNDKILRGWSTYNRGTWFGISKRGRVAFLVDAIPFNRAAGFECHTLEFLRSNLSPKDFAKSVAGHSQCNHGKAYHLIVADIKSNSMYYICKETPESVVHTGAVAPGVHTLTMAGLDRIAYYKDTHLWLSFYEMIKQGLPPSMKELASKFMYSQVKLSDEVPLSANFVDINADNERYGTTSTTALVVKPDKEVMFYERYKAANSDEWKERNFEFTITYD</sequence>
<reference evidence="2" key="1">
    <citation type="journal article" date="2013" name="Nat. Genet.">
        <title>The Capsella rubella genome and the genomic consequences of rapid mating system evolution.</title>
        <authorList>
            <person name="Slotte T."/>
            <person name="Hazzouri K.M."/>
            <person name="Agren J.A."/>
            <person name="Koenig D."/>
            <person name="Maumus F."/>
            <person name="Guo Y.L."/>
            <person name="Steige K."/>
            <person name="Platts A.E."/>
            <person name="Escobar J.S."/>
            <person name="Newman L.K."/>
            <person name="Wang W."/>
            <person name="Mandakova T."/>
            <person name="Vello E."/>
            <person name="Smith L.M."/>
            <person name="Henz S.R."/>
            <person name="Steffen J."/>
            <person name="Takuno S."/>
            <person name="Brandvain Y."/>
            <person name="Coop G."/>
            <person name="Andolfatto P."/>
            <person name="Hu T.T."/>
            <person name="Blanchette M."/>
            <person name="Clark R.M."/>
            <person name="Quesneville H."/>
            <person name="Nordborg M."/>
            <person name="Gaut B.S."/>
            <person name="Lysak M.A."/>
            <person name="Jenkins J."/>
            <person name="Grimwood J."/>
            <person name="Chapman J."/>
            <person name="Prochnik S."/>
            <person name="Shu S."/>
            <person name="Rokhsar D."/>
            <person name="Schmutz J."/>
            <person name="Weigel D."/>
            <person name="Wright S.I."/>
        </authorList>
    </citation>
    <scope>NUCLEOTIDE SEQUENCE [LARGE SCALE GENOMIC DNA]</scope>
    <source>
        <strain evidence="2">cv. Monte Gargano</strain>
    </source>
</reference>